<proteinExistence type="predicted"/>
<dbReference type="Proteomes" id="UP001500979">
    <property type="component" value="Unassembled WGS sequence"/>
</dbReference>
<keyword evidence="3" id="KW-1185">Reference proteome</keyword>
<evidence type="ECO:0000313" key="3">
    <source>
        <dbReference type="Proteomes" id="UP001500979"/>
    </source>
</evidence>
<organism evidence="2 3">
    <name type="scientific">Saccharopolyspora taberi</name>
    <dbReference type="NCBI Taxonomy" id="60895"/>
    <lineage>
        <taxon>Bacteria</taxon>
        <taxon>Bacillati</taxon>
        <taxon>Actinomycetota</taxon>
        <taxon>Actinomycetes</taxon>
        <taxon>Pseudonocardiales</taxon>
        <taxon>Pseudonocardiaceae</taxon>
        <taxon>Saccharopolyspora</taxon>
    </lineage>
</organism>
<evidence type="ECO:0000256" key="1">
    <source>
        <dbReference type="SAM" id="Phobius"/>
    </source>
</evidence>
<accession>A0ABN3VMB0</accession>
<keyword evidence="1" id="KW-1133">Transmembrane helix</keyword>
<keyword evidence="1" id="KW-0812">Transmembrane</keyword>
<protein>
    <submittedName>
        <fullName evidence="2">Uncharacterized protein</fullName>
    </submittedName>
</protein>
<feature type="transmembrane region" description="Helical" evidence="1">
    <location>
        <begin position="20"/>
        <end position="44"/>
    </location>
</feature>
<comment type="caution">
    <text evidence="2">The sequence shown here is derived from an EMBL/GenBank/DDBJ whole genome shotgun (WGS) entry which is preliminary data.</text>
</comment>
<sequence>MGSAPRRTYRILGLGEQPSLSVALNGGALYLAIALSGVIGGVAITTLGPSSLGLLAAAGLILVLGLSEVAHRLPERTPLWTRA</sequence>
<name>A0ABN3VMB0_9PSEU</name>
<keyword evidence="1" id="KW-0472">Membrane</keyword>
<dbReference type="EMBL" id="BAAAUX010000035">
    <property type="protein sequence ID" value="GAA2818981.1"/>
    <property type="molecule type" value="Genomic_DNA"/>
</dbReference>
<reference evidence="2 3" key="1">
    <citation type="journal article" date="2019" name="Int. J. Syst. Evol. Microbiol.">
        <title>The Global Catalogue of Microorganisms (GCM) 10K type strain sequencing project: providing services to taxonomists for standard genome sequencing and annotation.</title>
        <authorList>
            <consortium name="The Broad Institute Genomics Platform"/>
            <consortium name="The Broad Institute Genome Sequencing Center for Infectious Disease"/>
            <person name="Wu L."/>
            <person name="Ma J."/>
        </authorList>
    </citation>
    <scope>NUCLEOTIDE SEQUENCE [LARGE SCALE GENOMIC DNA]</scope>
    <source>
        <strain evidence="2 3">JCM 9383</strain>
    </source>
</reference>
<evidence type="ECO:0000313" key="2">
    <source>
        <dbReference type="EMBL" id="GAA2818981.1"/>
    </source>
</evidence>
<feature type="transmembrane region" description="Helical" evidence="1">
    <location>
        <begin position="50"/>
        <end position="70"/>
    </location>
</feature>
<gene>
    <name evidence="2" type="ORF">GCM10010470_62900</name>
</gene>